<comment type="caution">
    <text evidence="1">The sequence shown here is derived from an EMBL/GenBank/DDBJ whole genome shotgun (WGS) entry which is preliminary data.</text>
</comment>
<reference evidence="1" key="1">
    <citation type="submission" date="2020-08" db="EMBL/GenBank/DDBJ databases">
        <title>Multicomponent nature underlies the extraordinary mechanical properties of spider dragline silk.</title>
        <authorList>
            <person name="Kono N."/>
            <person name="Nakamura H."/>
            <person name="Mori M."/>
            <person name="Yoshida Y."/>
            <person name="Ohtoshi R."/>
            <person name="Malay A.D."/>
            <person name="Moran D.A.P."/>
            <person name="Tomita M."/>
            <person name="Numata K."/>
            <person name="Arakawa K."/>
        </authorList>
    </citation>
    <scope>NUCLEOTIDE SEQUENCE</scope>
</reference>
<proteinExistence type="predicted"/>
<sequence>MHPFSFAHHQEEARRMAFISWLSSVSSMTSSVQLIIISSPSISGEILLRSSHPFVISGDLVSIRDILNGNGLYIKSSEKHVCSSRNHSIHPLIL</sequence>
<evidence type="ECO:0000313" key="2">
    <source>
        <dbReference type="Proteomes" id="UP000886998"/>
    </source>
</evidence>
<accession>A0A8X6Y1P0</accession>
<gene>
    <name evidence="1" type="ORF">TNIN_412931</name>
</gene>
<organism evidence="1 2">
    <name type="scientific">Trichonephila inaurata madagascariensis</name>
    <dbReference type="NCBI Taxonomy" id="2747483"/>
    <lineage>
        <taxon>Eukaryota</taxon>
        <taxon>Metazoa</taxon>
        <taxon>Ecdysozoa</taxon>
        <taxon>Arthropoda</taxon>
        <taxon>Chelicerata</taxon>
        <taxon>Arachnida</taxon>
        <taxon>Araneae</taxon>
        <taxon>Araneomorphae</taxon>
        <taxon>Entelegynae</taxon>
        <taxon>Araneoidea</taxon>
        <taxon>Nephilidae</taxon>
        <taxon>Trichonephila</taxon>
        <taxon>Trichonephila inaurata</taxon>
    </lineage>
</organism>
<dbReference type="AlphaFoldDB" id="A0A8X6Y1P0"/>
<evidence type="ECO:0000313" key="1">
    <source>
        <dbReference type="EMBL" id="GFY62745.1"/>
    </source>
</evidence>
<dbReference type="EMBL" id="BMAV01014384">
    <property type="protein sequence ID" value="GFY62745.1"/>
    <property type="molecule type" value="Genomic_DNA"/>
</dbReference>
<keyword evidence="2" id="KW-1185">Reference proteome</keyword>
<dbReference type="Proteomes" id="UP000886998">
    <property type="component" value="Unassembled WGS sequence"/>
</dbReference>
<name>A0A8X6Y1P0_9ARAC</name>
<protein>
    <submittedName>
        <fullName evidence="1">Uncharacterized protein</fullName>
    </submittedName>
</protein>